<keyword evidence="12" id="KW-1185">Reference proteome</keyword>
<evidence type="ECO:0000256" key="4">
    <source>
        <dbReference type="ARBA" id="ARBA00022448"/>
    </source>
</evidence>
<dbReference type="PANTHER" id="PTHR11693:SF22">
    <property type="entry name" value="ATP SYNTHASE SUBUNIT GAMMA, MITOCHONDRIAL"/>
    <property type="match status" value="1"/>
</dbReference>
<evidence type="ECO:0000256" key="6">
    <source>
        <dbReference type="ARBA" id="ARBA00023065"/>
    </source>
</evidence>
<dbReference type="EMBL" id="JAEVLS010000001">
    <property type="protein sequence ID" value="MBM0104187.1"/>
    <property type="molecule type" value="Genomic_DNA"/>
</dbReference>
<evidence type="ECO:0000256" key="7">
    <source>
        <dbReference type="ARBA" id="ARBA00023136"/>
    </source>
</evidence>
<evidence type="ECO:0000256" key="8">
    <source>
        <dbReference type="ARBA" id="ARBA00023196"/>
    </source>
</evidence>
<gene>
    <name evidence="10 11" type="primary">atpG</name>
    <name evidence="11" type="ORF">JM946_05495</name>
</gene>
<comment type="caution">
    <text evidence="11">The sequence shown here is derived from an EMBL/GenBank/DDBJ whole genome shotgun (WGS) entry which is preliminary data.</text>
</comment>
<dbReference type="HAMAP" id="MF_00815">
    <property type="entry name" value="ATP_synth_gamma_bact"/>
    <property type="match status" value="1"/>
</dbReference>
<dbReference type="Gene3D" id="1.10.287.80">
    <property type="entry name" value="ATP synthase, gamma subunit, helix hairpin domain"/>
    <property type="match status" value="1"/>
</dbReference>
<name>A0ABS1WT75_9GAMM</name>
<dbReference type="PROSITE" id="PS00153">
    <property type="entry name" value="ATPASE_GAMMA"/>
    <property type="match status" value="1"/>
</dbReference>
<evidence type="ECO:0000313" key="12">
    <source>
        <dbReference type="Proteomes" id="UP000661077"/>
    </source>
</evidence>
<keyword evidence="9 10" id="KW-0066">ATP synthesis</keyword>
<evidence type="ECO:0000256" key="3">
    <source>
        <dbReference type="ARBA" id="ARBA00007681"/>
    </source>
</evidence>
<comment type="similarity">
    <text evidence="3 10">Belongs to the ATPase gamma chain family.</text>
</comment>
<reference evidence="11 12" key="1">
    <citation type="journal article" date="2021" name="Int. J. Syst. Evol. Microbiol.">
        <title>Steroidobacter gossypii sp. nov., isolated from soil of cotton cropping field.</title>
        <authorList>
            <person name="Huang R."/>
            <person name="Yang S."/>
            <person name="Zhen C."/>
            <person name="Liu W."/>
        </authorList>
    </citation>
    <scope>NUCLEOTIDE SEQUENCE [LARGE SCALE GENOMIC DNA]</scope>
    <source>
        <strain evidence="11 12">S1-65</strain>
    </source>
</reference>
<comment type="subunit">
    <text evidence="10">F-type ATPases have 2 components, CF(1) - the catalytic core - and CF(0) - the membrane proton channel. CF(1) has five subunits: alpha(3), beta(3), gamma(1), delta(1), epsilon(1). CF(0) has three main subunits: a, b and c.</text>
</comment>
<keyword evidence="7 10" id="KW-0472">Membrane</keyword>
<evidence type="ECO:0000256" key="1">
    <source>
        <dbReference type="ARBA" id="ARBA00003456"/>
    </source>
</evidence>
<protein>
    <recommendedName>
        <fullName evidence="10">ATP synthase gamma chain</fullName>
    </recommendedName>
    <alternativeName>
        <fullName evidence="10">ATP synthase F1 sector gamma subunit</fullName>
    </alternativeName>
    <alternativeName>
        <fullName evidence="10">F-ATPase gamma subunit</fullName>
    </alternativeName>
</protein>
<keyword evidence="6 10" id="KW-0406">Ion transport</keyword>
<dbReference type="RefSeq" id="WP_203166121.1">
    <property type="nucleotide sequence ID" value="NZ_JAEVLS010000001.1"/>
</dbReference>
<dbReference type="PRINTS" id="PR00126">
    <property type="entry name" value="ATPASEGAMMA"/>
</dbReference>
<keyword evidence="10" id="KW-1003">Cell membrane</keyword>
<dbReference type="Pfam" id="PF00231">
    <property type="entry name" value="ATP-synt"/>
    <property type="match status" value="1"/>
</dbReference>
<dbReference type="InterPro" id="IPR035968">
    <property type="entry name" value="ATP_synth_F1_ATPase_gsu"/>
</dbReference>
<dbReference type="Proteomes" id="UP000661077">
    <property type="component" value="Unassembled WGS sequence"/>
</dbReference>
<dbReference type="InterPro" id="IPR000131">
    <property type="entry name" value="ATP_synth_F1_gsu"/>
</dbReference>
<evidence type="ECO:0000256" key="5">
    <source>
        <dbReference type="ARBA" id="ARBA00022781"/>
    </source>
</evidence>
<dbReference type="NCBIfam" id="NF004144">
    <property type="entry name" value="PRK05621.1-1"/>
    <property type="match status" value="1"/>
</dbReference>
<evidence type="ECO:0000256" key="9">
    <source>
        <dbReference type="ARBA" id="ARBA00023310"/>
    </source>
</evidence>
<keyword evidence="8 10" id="KW-0139">CF(1)</keyword>
<evidence type="ECO:0000256" key="10">
    <source>
        <dbReference type="HAMAP-Rule" id="MF_00815"/>
    </source>
</evidence>
<organism evidence="11 12">
    <name type="scientific">Steroidobacter gossypii</name>
    <dbReference type="NCBI Taxonomy" id="2805490"/>
    <lineage>
        <taxon>Bacteria</taxon>
        <taxon>Pseudomonadati</taxon>
        <taxon>Pseudomonadota</taxon>
        <taxon>Gammaproteobacteria</taxon>
        <taxon>Steroidobacterales</taxon>
        <taxon>Steroidobacteraceae</taxon>
        <taxon>Steroidobacter</taxon>
    </lineage>
</organism>
<dbReference type="NCBIfam" id="TIGR01146">
    <property type="entry name" value="ATPsyn_F1gamma"/>
    <property type="match status" value="1"/>
</dbReference>
<sequence>MPGVKEIRIKIASFKSTQKITKAMEMVAASKMRKAQERMRATRPYAEKIRTVIGHLRLANPDYKHPFMVEREAKSVGFIVISTDRGLAGGLNVNLFKASLAAMREWQNKGVKVSACLIGSKGVQFFRRLGNVETLATVTHLGDRPHVNDLIGTVKVMLDQYRDGKLDRLFLINNEFINTMSQRPVVRQLLPVVTEDADKLQKLWDYIYEPSAAELLDGVLMRYIESQVYQGAVENVACEMAARMVAMKSATDNAGKLIDELQLIYNKARQAAITKEISEIVGGAAAV</sequence>
<keyword evidence="4 10" id="KW-0813">Transport</keyword>
<dbReference type="Gene3D" id="3.40.1380.10">
    <property type="match status" value="1"/>
</dbReference>
<proteinExistence type="inferred from homology"/>
<dbReference type="PANTHER" id="PTHR11693">
    <property type="entry name" value="ATP SYNTHASE GAMMA CHAIN"/>
    <property type="match status" value="1"/>
</dbReference>
<comment type="subcellular location">
    <subcellularLocation>
        <location evidence="10">Cell membrane</location>
        <topology evidence="10">Peripheral membrane protein</topology>
    </subcellularLocation>
    <subcellularLocation>
        <location evidence="2">Membrane</location>
        <topology evidence="2">Peripheral membrane protein</topology>
    </subcellularLocation>
</comment>
<evidence type="ECO:0000313" key="11">
    <source>
        <dbReference type="EMBL" id="MBM0104187.1"/>
    </source>
</evidence>
<accession>A0ABS1WT75</accession>
<dbReference type="CDD" id="cd12151">
    <property type="entry name" value="F1-ATPase_gamma"/>
    <property type="match status" value="1"/>
</dbReference>
<dbReference type="InterPro" id="IPR023632">
    <property type="entry name" value="ATP_synth_F1_gsu_CS"/>
</dbReference>
<dbReference type="SUPFAM" id="SSF52943">
    <property type="entry name" value="ATP synthase (F1-ATPase), gamma subunit"/>
    <property type="match status" value="1"/>
</dbReference>
<keyword evidence="5 10" id="KW-0375">Hydrogen ion transport</keyword>
<evidence type="ECO:0000256" key="2">
    <source>
        <dbReference type="ARBA" id="ARBA00004170"/>
    </source>
</evidence>
<comment type="function">
    <text evidence="1 10">Produces ATP from ADP in the presence of a proton gradient across the membrane. The gamma chain is believed to be important in regulating ATPase activity and the flow of protons through the CF(0) complex.</text>
</comment>